<reference evidence="4 5" key="1">
    <citation type="submission" date="2023-08" db="EMBL/GenBank/DDBJ databases">
        <title>Black Yeasts Isolated from many extreme environments.</title>
        <authorList>
            <person name="Coleine C."/>
            <person name="Stajich J.E."/>
            <person name="Selbmann L."/>
        </authorList>
    </citation>
    <scope>NUCLEOTIDE SEQUENCE [LARGE SCALE GENOMIC DNA]</scope>
    <source>
        <strain evidence="4 5">CCFEE 536</strain>
    </source>
</reference>
<evidence type="ECO:0000256" key="1">
    <source>
        <dbReference type="ARBA" id="ARBA00022603"/>
    </source>
</evidence>
<dbReference type="PANTHER" id="PTHR46103">
    <property type="entry name" value="RRNA METHYLTRANSFERASE 1, MITOCHONDRIAL"/>
    <property type="match status" value="1"/>
</dbReference>
<evidence type="ECO:0000256" key="2">
    <source>
        <dbReference type="ARBA" id="ARBA00022679"/>
    </source>
</evidence>
<protein>
    <recommendedName>
        <fullName evidence="3">tRNA/rRNA methyltransferase SpoU type domain-containing protein</fullName>
    </recommendedName>
</protein>
<accession>A0ABR0JXB5</accession>
<dbReference type="SUPFAM" id="SSF75217">
    <property type="entry name" value="alpha/beta knot"/>
    <property type="match status" value="1"/>
</dbReference>
<keyword evidence="2" id="KW-0808">Transferase</keyword>
<dbReference type="InterPro" id="IPR047182">
    <property type="entry name" value="MRM1"/>
</dbReference>
<evidence type="ECO:0000313" key="5">
    <source>
        <dbReference type="Proteomes" id="UP001357485"/>
    </source>
</evidence>
<keyword evidence="5" id="KW-1185">Reference proteome</keyword>
<dbReference type="PANTHER" id="PTHR46103:SF1">
    <property type="entry name" value="RRNA METHYLTRANSFERASE 1, MITOCHONDRIAL"/>
    <property type="match status" value="1"/>
</dbReference>
<evidence type="ECO:0000313" key="4">
    <source>
        <dbReference type="EMBL" id="KAK5077783.1"/>
    </source>
</evidence>
<proteinExistence type="predicted"/>
<dbReference type="Pfam" id="PF00588">
    <property type="entry name" value="SpoU_methylase"/>
    <property type="match status" value="1"/>
</dbReference>
<evidence type="ECO:0000259" key="3">
    <source>
        <dbReference type="Pfam" id="PF00588"/>
    </source>
</evidence>
<dbReference type="Gene3D" id="3.40.1280.10">
    <property type="match status" value="1"/>
</dbReference>
<sequence>MGAILRTAYYLGVDAVAISKRTSAPLSPVALKAAAGAAEAVRLFSVDSPSAFVHNSKQYGWKVWAAIAPVSSLRRSEPRTSSRQVTNISTSSLKRRQSPLVHHPCLLMLGGEGAGLIGPLQKAADNNVYIEPRKSGPDVGVDSLNVSVAAGLLCDTFLRKPRNEDLVGNKTYDQNDD</sequence>
<keyword evidence="1" id="KW-0489">Methyltransferase</keyword>
<name>A0ABR0JXB5_9PEZI</name>
<feature type="non-terminal residue" evidence="4">
    <location>
        <position position="177"/>
    </location>
</feature>
<dbReference type="Proteomes" id="UP001357485">
    <property type="component" value="Unassembled WGS sequence"/>
</dbReference>
<feature type="domain" description="tRNA/rRNA methyltransferase SpoU type" evidence="3">
    <location>
        <begin position="1"/>
        <end position="154"/>
    </location>
</feature>
<gene>
    <name evidence="4" type="ORF">LTR16_008683</name>
</gene>
<dbReference type="EMBL" id="JAVRRA010026731">
    <property type="protein sequence ID" value="KAK5077783.1"/>
    <property type="molecule type" value="Genomic_DNA"/>
</dbReference>
<comment type="caution">
    <text evidence="4">The sequence shown here is derived from an EMBL/GenBank/DDBJ whole genome shotgun (WGS) entry which is preliminary data.</text>
</comment>
<organism evidence="4 5">
    <name type="scientific">Cryomyces antarcticus</name>
    <dbReference type="NCBI Taxonomy" id="329879"/>
    <lineage>
        <taxon>Eukaryota</taxon>
        <taxon>Fungi</taxon>
        <taxon>Dikarya</taxon>
        <taxon>Ascomycota</taxon>
        <taxon>Pezizomycotina</taxon>
        <taxon>Dothideomycetes</taxon>
        <taxon>Dothideomycetes incertae sedis</taxon>
        <taxon>Cryomyces</taxon>
    </lineage>
</organism>
<dbReference type="InterPro" id="IPR001537">
    <property type="entry name" value="SpoU_MeTrfase"/>
</dbReference>
<dbReference type="InterPro" id="IPR029028">
    <property type="entry name" value="Alpha/beta_knot_MTases"/>
</dbReference>
<dbReference type="InterPro" id="IPR029026">
    <property type="entry name" value="tRNA_m1G_MTases_N"/>
</dbReference>